<dbReference type="PROSITE" id="PS50893">
    <property type="entry name" value="ABC_TRANSPORTER_2"/>
    <property type="match status" value="1"/>
</dbReference>
<evidence type="ECO:0000256" key="1">
    <source>
        <dbReference type="ARBA" id="ARBA00005417"/>
    </source>
</evidence>
<dbReference type="PROSITE" id="PS00211">
    <property type="entry name" value="ABC_TRANSPORTER_1"/>
    <property type="match status" value="1"/>
</dbReference>
<name>A0ABQ2E2T6_9ACTN</name>
<evidence type="ECO:0000256" key="3">
    <source>
        <dbReference type="ARBA" id="ARBA00022741"/>
    </source>
</evidence>
<dbReference type="Proteomes" id="UP000660265">
    <property type="component" value="Unassembled WGS sequence"/>
</dbReference>
<evidence type="ECO:0000256" key="4">
    <source>
        <dbReference type="ARBA" id="ARBA00022840"/>
    </source>
</evidence>
<dbReference type="InterPro" id="IPR003593">
    <property type="entry name" value="AAA+_ATPase"/>
</dbReference>
<sequence length="293" mass="31174">MSAREREGELLGEERAVPPERALLDVRGLRVRYGGRGWGRGGGQLAVDGVSLSVAPEETLGLVGESGSGKTTVARCVAGLLGPGAGTLTFDGRPLGRAGRRPPEMRRAVQMVFQDPRSSLNPRMTVASVIAEVWSTHPVTAPEGDRTEALHRLLADMGLDPEVASRRAGDLSGGQCQRVSIARALAVRPRLLVCDEAVSALDVSVQAQILRLLVDLRARHRLAMLFISHDLGVVHQIADRVAVMRRGVIVEEGPTGEVLTAPRDPYTRALLDAALDLDDSVPGDGTADDEAVV</sequence>
<keyword evidence="4" id="KW-0067">ATP-binding</keyword>
<gene>
    <name evidence="6" type="ORF">GCM10011583_22720</name>
</gene>
<dbReference type="InterPro" id="IPR050319">
    <property type="entry name" value="ABC_transp_ATP-bind"/>
</dbReference>
<dbReference type="EMBL" id="BMMV01000006">
    <property type="protein sequence ID" value="GGJ90785.1"/>
    <property type="molecule type" value="Genomic_DNA"/>
</dbReference>
<dbReference type="PANTHER" id="PTHR43776:SF7">
    <property type="entry name" value="D,D-DIPEPTIDE TRANSPORT ATP-BINDING PROTEIN DDPF-RELATED"/>
    <property type="match status" value="1"/>
</dbReference>
<feature type="domain" description="ABC transporter" evidence="5">
    <location>
        <begin position="26"/>
        <end position="271"/>
    </location>
</feature>
<evidence type="ECO:0000313" key="6">
    <source>
        <dbReference type="EMBL" id="GGJ90785.1"/>
    </source>
</evidence>
<accession>A0ABQ2E2T6</accession>
<dbReference type="InterPro" id="IPR017871">
    <property type="entry name" value="ABC_transporter-like_CS"/>
</dbReference>
<dbReference type="Pfam" id="PF00005">
    <property type="entry name" value="ABC_tran"/>
    <property type="match status" value="1"/>
</dbReference>
<evidence type="ECO:0000259" key="5">
    <source>
        <dbReference type="PROSITE" id="PS50893"/>
    </source>
</evidence>
<organism evidence="6 7">
    <name type="scientific">Streptomyces camponoticapitis</name>
    <dbReference type="NCBI Taxonomy" id="1616125"/>
    <lineage>
        <taxon>Bacteria</taxon>
        <taxon>Bacillati</taxon>
        <taxon>Actinomycetota</taxon>
        <taxon>Actinomycetes</taxon>
        <taxon>Kitasatosporales</taxon>
        <taxon>Streptomycetaceae</taxon>
        <taxon>Streptomyces</taxon>
    </lineage>
</organism>
<dbReference type="InterPro" id="IPR027417">
    <property type="entry name" value="P-loop_NTPase"/>
</dbReference>
<protein>
    <recommendedName>
        <fullName evidence="5">ABC transporter domain-containing protein</fullName>
    </recommendedName>
</protein>
<dbReference type="SUPFAM" id="SSF52540">
    <property type="entry name" value="P-loop containing nucleoside triphosphate hydrolases"/>
    <property type="match status" value="1"/>
</dbReference>
<proteinExistence type="inferred from homology"/>
<evidence type="ECO:0000313" key="7">
    <source>
        <dbReference type="Proteomes" id="UP000660265"/>
    </source>
</evidence>
<reference evidence="7" key="1">
    <citation type="journal article" date="2019" name="Int. J. Syst. Evol. Microbiol.">
        <title>The Global Catalogue of Microorganisms (GCM) 10K type strain sequencing project: providing services to taxonomists for standard genome sequencing and annotation.</title>
        <authorList>
            <consortium name="The Broad Institute Genomics Platform"/>
            <consortium name="The Broad Institute Genome Sequencing Center for Infectious Disease"/>
            <person name="Wu L."/>
            <person name="Ma J."/>
        </authorList>
    </citation>
    <scope>NUCLEOTIDE SEQUENCE [LARGE SCALE GENOMIC DNA]</scope>
    <source>
        <strain evidence="7">CGMCC 4.7275</strain>
    </source>
</reference>
<evidence type="ECO:0000256" key="2">
    <source>
        <dbReference type="ARBA" id="ARBA00022448"/>
    </source>
</evidence>
<dbReference type="RefSeq" id="WP_229700805.1">
    <property type="nucleotide sequence ID" value="NZ_BMMV01000006.1"/>
</dbReference>
<keyword evidence="3" id="KW-0547">Nucleotide-binding</keyword>
<dbReference type="CDD" id="cd03257">
    <property type="entry name" value="ABC_NikE_OppD_transporters"/>
    <property type="match status" value="1"/>
</dbReference>
<keyword evidence="2" id="KW-0813">Transport</keyword>
<dbReference type="SMART" id="SM00382">
    <property type="entry name" value="AAA"/>
    <property type="match status" value="1"/>
</dbReference>
<keyword evidence="7" id="KW-1185">Reference proteome</keyword>
<dbReference type="PANTHER" id="PTHR43776">
    <property type="entry name" value="TRANSPORT ATP-BINDING PROTEIN"/>
    <property type="match status" value="1"/>
</dbReference>
<comment type="similarity">
    <text evidence="1">Belongs to the ABC transporter superfamily.</text>
</comment>
<comment type="caution">
    <text evidence="6">The sequence shown here is derived from an EMBL/GenBank/DDBJ whole genome shotgun (WGS) entry which is preliminary data.</text>
</comment>
<dbReference type="Gene3D" id="3.40.50.300">
    <property type="entry name" value="P-loop containing nucleotide triphosphate hydrolases"/>
    <property type="match status" value="1"/>
</dbReference>
<dbReference type="InterPro" id="IPR003439">
    <property type="entry name" value="ABC_transporter-like_ATP-bd"/>
</dbReference>